<organism evidence="1 2">
    <name type="scientific">Vigna angularis var. angularis</name>
    <dbReference type="NCBI Taxonomy" id="157739"/>
    <lineage>
        <taxon>Eukaryota</taxon>
        <taxon>Viridiplantae</taxon>
        <taxon>Streptophyta</taxon>
        <taxon>Embryophyta</taxon>
        <taxon>Tracheophyta</taxon>
        <taxon>Spermatophyta</taxon>
        <taxon>Magnoliopsida</taxon>
        <taxon>eudicotyledons</taxon>
        <taxon>Gunneridae</taxon>
        <taxon>Pentapetalae</taxon>
        <taxon>rosids</taxon>
        <taxon>fabids</taxon>
        <taxon>Fabales</taxon>
        <taxon>Fabaceae</taxon>
        <taxon>Papilionoideae</taxon>
        <taxon>50 kb inversion clade</taxon>
        <taxon>NPAAA clade</taxon>
        <taxon>indigoferoid/millettioid clade</taxon>
        <taxon>Phaseoleae</taxon>
        <taxon>Vigna</taxon>
    </lineage>
</organism>
<dbReference type="EMBL" id="AP015041">
    <property type="protein sequence ID" value="BAT95225.1"/>
    <property type="molecule type" value="Genomic_DNA"/>
</dbReference>
<protein>
    <submittedName>
        <fullName evidence="1">Uncharacterized protein</fullName>
    </submittedName>
</protein>
<evidence type="ECO:0000313" key="2">
    <source>
        <dbReference type="Proteomes" id="UP000291084"/>
    </source>
</evidence>
<dbReference type="AlphaFoldDB" id="A0A0S3SQX2"/>
<dbReference type="Proteomes" id="UP000291084">
    <property type="component" value="Chromosome 8"/>
</dbReference>
<sequence length="123" mass="14501">MVLEFGDQCSTIRRLSLSILIGWRIKLTHKKSSIWAPRFVQNRSFIRSQKIHTNHPIYIPLKSLCQLQQQCTIIGVGMHRRAKNRNTYTKKVRFWILIGGSQIRELSGRHFLFYKSGVGQFHY</sequence>
<accession>A0A0S3SQX2</accession>
<proteinExistence type="predicted"/>
<keyword evidence="2" id="KW-1185">Reference proteome</keyword>
<reference evidence="1 2" key="1">
    <citation type="journal article" date="2015" name="Sci. Rep.">
        <title>The power of single molecule real-time sequencing technology in the de novo assembly of a eukaryotic genome.</title>
        <authorList>
            <person name="Sakai H."/>
            <person name="Naito K."/>
            <person name="Ogiso-Tanaka E."/>
            <person name="Takahashi Y."/>
            <person name="Iseki K."/>
            <person name="Muto C."/>
            <person name="Satou K."/>
            <person name="Teruya K."/>
            <person name="Shiroma A."/>
            <person name="Shimoji M."/>
            <person name="Hirano T."/>
            <person name="Itoh T."/>
            <person name="Kaga A."/>
            <person name="Tomooka N."/>
        </authorList>
    </citation>
    <scope>NUCLEOTIDE SEQUENCE [LARGE SCALE GENOMIC DNA]</scope>
    <source>
        <strain evidence="2">cv. Shumari</strain>
    </source>
</reference>
<gene>
    <name evidence="1" type="primary">Vigan.08G190600</name>
    <name evidence="1" type="ORF">VIGAN_08190600</name>
</gene>
<name>A0A0S3SQX2_PHAAN</name>
<evidence type="ECO:0000313" key="1">
    <source>
        <dbReference type="EMBL" id="BAT95225.1"/>
    </source>
</evidence>